<evidence type="ECO:0000256" key="4">
    <source>
        <dbReference type="ARBA" id="ARBA00022827"/>
    </source>
</evidence>
<gene>
    <name evidence="7" type="ORF">NTJ_00583</name>
</gene>
<comment type="similarity">
    <text evidence="2">Belongs to the flavoprotein pyridine nucleotide cytochrome reductase family.</text>
</comment>
<evidence type="ECO:0000313" key="8">
    <source>
        <dbReference type="Proteomes" id="UP001307889"/>
    </source>
</evidence>
<dbReference type="SUPFAM" id="SSF63380">
    <property type="entry name" value="Riboflavin synthase domain-like"/>
    <property type="match status" value="1"/>
</dbReference>
<dbReference type="SUPFAM" id="SSF52343">
    <property type="entry name" value="Ferredoxin reductase-like, C-terminal NADP-linked domain"/>
    <property type="match status" value="1"/>
</dbReference>
<evidence type="ECO:0000313" key="7">
    <source>
        <dbReference type="EMBL" id="BES87777.1"/>
    </source>
</evidence>
<dbReference type="Proteomes" id="UP001307889">
    <property type="component" value="Chromosome 1"/>
</dbReference>
<evidence type="ECO:0000256" key="3">
    <source>
        <dbReference type="ARBA" id="ARBA00022630"/>
    </source>
</evidence>
<dbReference type="InterPro" id="IPR039261">
    <property type="entry name" value="FNR_nucleotide-bd"/>
</dbReference>
<proteinExistence type="inferred from homology"/>
<dbReference type="Gene3D" id="2.40.30.10">
    <property type="entry name" value="Translation factors"/>
    <property type="match status" value="1"/>
</dbReference>
<sequence>MDKPTDEDCCHSDCRNCIFDVYEKHKHQHIRDIFESGENALSLIQYRPFILVRIDGDSLHTNVYTFIPEGKGIGVYYNPGQHAVLKHVISSDTRNNNDESSSETRLNLSRAYTLIPWDHGDHPGSFSVVVKLYDGGKMSSVIRQWALGDICFWRGPYNGAGSWTYQPNRVKSIIMICMGTGIAPMFALARSITENEDDETCVRILYASRTPGEIVLRKHVRELCKFWNVACTHFLSEGFNEADKKFDEIFVRGRIRAENIAEVYRQTGNLEALVCGSDEFNASMKDALLSIGVTEEEIIIFS</sequence>
<dbReference type="InterPro" id="IPR001433">
    <property type="entry name" value="OxRdtase_FAD/NAD-bd"/>
</dbReference>
<dbReference type="Gene3D" id="3.40.50.80">
    <property type="entry name" value="Nucleotide-binding domain of ferredoxin-NADP reductase (FNR) module"/>
    <property type="match status" value="1"/>
</dbReference>
<feature type="domain" description="FAD-binding FR-type" evidence="6">
    <location>
        <begin position="44"/>
        <end position="163"/>
    </location>
</feature>
<keyword evidence="5" id="KW-0560">Oxidoreductase</keyword>
<dbReference type="InterPro" id="IPR001834">
    <property type="entry name" value="CBR-like"/>
</dbReference>
<accession>A0ABN7A6C0</accession>
<dbReference type="Pfam" id="PF00970">
    <property type="entry name" value="FAD_binding_6"/>
    <property type="match status" value="1"/>
</dbReference>
<comment type="cofactor">
    <cofactor evidence="1">
        <name>FAD</name>
        <dbReference type="ChEBI" id="CHEBI:57692"/>
    </cofactor>
</comment>
<keyword evidence="4" id="KW-0274">FAD</keyword>
<dbReference type="Pfam" id="PF00175">
    <property type="entry name" value="NAD_binding_1"/>
    <property type="match status" value="1"/>
</dbReference>
<dbReference type="InterPro" id="IPR017927">
    <property type="entry name" value="FAD-bd_FR_type"/>
</dbReference>
<dbReference type="PANTHER" id="PTHR19370">
    <property type="entry name" value="NADH-CYTOCHROME B5 REDUCTASE"/>
    <property type="match status" value="1"/>
</dbReference>
<organism evidence="7 8">
    <name type="scientific">Nesidiocoris tenuis</name>
    <dbReference type="NCBI Taxonomy" id="355587"/>
    <lineage>
        <taxon>Eukaryota</taxon>
        <taxon>Metazoa</taxon>
        <taxon>Ecdysozoa</taxon>
        <taxon>Arthropoda</taxon>
        <taxon>Hexapoda</taxon>
        <taxon>Insecta</taxon>
        <taxon>Pterygota</taxon>
        <taxon>Neoptera</taxon>
        <taxon>Paraneoptera</taxon>
        <taxon>Hemiptera</taxon>
        <taxon>Heteroptera</taxon>
        <taxon>Panheteroptera</taxon>
        <taxon>Cimicomorpha</taxon>
        <taxon>Miridae</taxon>
        <taxon>Dicyphina</taxon>
        <taxon>Nesidiocoris</taxon>
    </lineage>
</organism>
<evidence type="ECO:0000256" key="2">
    <source>
        <dbReference type="ARBA" id="ARBA00006105"/>
    </source>
</evidence>
<name>A0ABN7A6C0_9HEMI</name>
<dbReference type="EMBL" id="AP028909">
    <property type="protein sequence ID" value="BES87777.1"/>
    <property type="molecule type" value="Genomic_DNA"/>
</dbReference>
<protein>
    <submittedName>
        <fullName evidence="7">NADH-cytochrome b5 reductase-like</fullName>
    </submittedName>
</protein>
<keyword evidence="8" id="KW-1185">Reference proteome</keyword>
<dbReference type="InterPro" id="IPR017938">
    <property type="entry name" value="Riboflavin_synthase-like_b-brl"/>
</dbReference>
<keyword evidence="3" id="KW-0285">Flavoprotein</keyword>
<dbReference type="PROSITE" id="PS51384">
    <property type="entry name" value="FAD_FR"/>
    <property type="match status" value="1"/>
</dbReference>
<dbReference type="CDD" id="cd06183">
    <property type="entry name" value="cyt_b5_reduct_like"/>
    <property type="match status" value="1"/>
</dbReference>
<dbReference type="PANTHER" id="PTHR19370:SF184">
    <property type="entry name" value="NADH-CYTOCHROME B5 REDUCTASE-LIKE"/>
    <property type="match status" value="1"/>
</dbReference>
<reference evidence="7 8" key="1">
    <citation type="submission" date="2023-09" db="EMBL/GenBank/DDBJ databases">
        <title>Nesidiocoris tenuis whole genome shotgun sequence.</title>
        <authorList>
            <person name="Shibata T."/>
            <person name="Shimoda M."/>
            <person name="Kobayashi T."/>
            <person name="Uehara T."/>
        </authorList>
    </citation>
    <scope>NUCLEOTIDE SEQUENCE [LARGE SCALE GENOMIC DNA]</scope>
    <source>
        <strain evidence="7 8">Japan</strain>
    </source>
</reference>
<evidence type="ECO:0000259" key="6">
    <source>
        <dbReference type="PROSITE" id="PS51384"/>
    </source>
</evidence>
<evidence type="ECO:0000256" key="1">
    <source>
        <dbReference type="ARBA" id="ARBA00001974"/>
    </source>
</evidence>
<evidence type="ECO:0000256" key="5">
    <source>
        <dbReference type="ARBA" id="ARBA00023002"/>
    </source>
</evidence>
<dbReference type="InterPro" id="IPR008333">
    <property type="entry name" value="Cbr1-like_FAD-bd_dom"/>
</dbReference>